<comment type="caution">
    <text evidence="1">The sequence shown here is derived from an EMBL/GenBank/DDBJ whole genome shotgun (WGS) entry which is preliminary data.</text>
</comment>
<sequence>IHHRTHEPPKKCPNNSAYFLYRQAIDDGDKFMAKYQQMMLDKAKNPGDESFKRGSQKSIEEIGLMLDTLGEET</sequence>
<feature type="non-terminal residue" evidence="1">
    <location>
        <position position="1"/>
    </location>
</feature>
<protein>
    <submittedName>
        <fullName evidence="1">Uncharacterized protein</fullName>
    </submittedName>
</protein>
<name>A0A0F9GLH5_9ZZZZ</name>
<accession>A0A0F9GLH5</accession>
<dbReference type="EMBL" id="LAZR01017620">
    <property type="protein sequence ID" value="KKL99663.1"/>
    <property type="molecule type" value="Genomic_DNA"/>
</dbReference>
<organism evidence="1">
    <name type="scientific">marine sediment metagenome</name>
    <dbReference type="NCBI Taxonomy" id="412755"/>
    <lineage>
        <taxon>unclassified sequences</taxon>
        <taxon>metagenomes</taxon>
        <taxon>ecological metagenomes</taxon>
    </lineage>
</organism>
<proteinExistence type="predicted"/>
<gene>
    <name evidence="1" type="ORF">LCGC14_1812150</name>
</gene>
<dbReference type="AlphaFoldDB" id="A0A0F9GLH5"/>
<evidence type="ECO:0000313" key="1">
    <source>
        <dbReference type="EMBL" id="KKL99663.1"/>
    </source>
</evidence>
<reference evidence="1" key="1">
    <citation type="journal article" date="2015" name="Nature">
        <title>Complex archaea that bridge the gap between prokaryotes and eukaryotes.</title>
        <authorList>
            <person name="Spang A."/>
            <person name="Saw J.H."/>
            <person name="Jorgensen S.L."/>
            <person name="Zaremba-Niedzwiedzka K."/>
            <person name="Martijn J."/>
            <person name="Lind A.E."/>
            <person name="van Eijk R."/>
            <person name="Schleper C."/>
            <person name="Guy L."/>
            <person name="Ettema T.J."/>
        </authorList>
    </citation>
    <scope>NUCLEOTIDE SEQUENCE</scope>
</reference>